<name>A0ABD1X000_9LAMI</name>
<dbReference type="InterPro" id="IPR003340">
    <property type="entry name" value="B3_DNA-bd"/>
</dbReference>
<accession>A0ABD1X000</accession>
<keyword evidence="8" id="KW-1185">Reference proteome</keyword>
<keyword evidence="5" id="KW-0539">Nucleus</keyword>
<feature type="domain" description="TF-B3" evidence="6">
    <location>
        <begin position="185"/>
        <end position="263"/>
    </location>
</feature>
<comment type="caution">
    <text evidence="7">The sequence shown here is derived from an EMBL/GenBank/DDBJ whole genome shotgun (WGS) entry which is preliminary data.</text>
</comment>
<dbReference type="GO" id="GO:0005634">
    <property type="term" value="C:nucleus"/>
    <property type="evidence" value="ECO:0007669"/>
    <property type="project" value="UniProtKB-SubCell"/>
</dbReference>
<comment type="subcellular location">
    <subcellularLocation>
        <location evidence="1">Nucleus</location>
    </subcellularLocation>
</comment>
<evidence type="ECO:0000313" key="8">
    <source>
        <dbReference type="Proteomes" id="UP001604277"/>
    </source>
</evidence>
<keyword evidence="2" id="KW-0805">Transcription regulation</keyword>
<dbReference type="InterPro" id="IPR015300">
    <property type="entry name" value="DNA-bd_pseudobarrel_sf"/>
</dbReference>
<sequence>MDMALLAICYFGEFKKNDQGQWTWKWNGENGESVAALVVSENTSYTELYNEIGNLLIFDSSEYEMEFGFLFPNNTNFPVPPVKITSDMQLKWLIELNKRHHTPLCVTLINREQPMNRPNAANEADDEVRDELYHNRDDFWNTVKIARDDDVVFPETNATQRPPEIVQDNEEEFPFTNDDLIASYVPGTFARTHLPRFVNEVQIHDAAGRVWQIGLDRRGNGIVRRIARGWAAFYSTKNISPGDTCVFELINSDIPAFNVYTVAAGGRQLL</sequence>
<dbReference type="CDD" id="cd10017">
    <property type="entry name" value="B3_DNA"/>
    <property type="match status" value="1"/>
</dbReference>
<dbReference type="AlphaFoldDB" id="A0ABD1X000"/>
<dbReference type="GO" id="GO:0003677">
    <property type="term" value="F:DNA binding"/>
    <property type="evidence" value="ECO:0007669"/>
    <property type="project" value="UniProtKB-KW"/>
</dbReference>
<dbReference type="SUPFAM" id="SSF101936">
    <property type="entry name" value="DNA-binding pseudobarrel domain"/>
    <property type="match status" value="1"/>
</dbReference>
<evidence type="ECO:0000256" key="3">
    <source>
        <dbReference type="ARBA" id="ARBA00023125"/>
    </source>
</evidence>
<dbReference type="Proteomes" id="UP001604277">
    <property type="component" value="Unassembled WGS sequence"/>
</dbReference>
<dbReference type="EMBL" id="JBFOLJ010000001">
    <property type="protein sequence ID" value="KAL2555307.1"/>
    <property type="molecule type" value="Genomic_DNA"/>
</dbReference>
<proteinExistence type="predicted"/>
<evidence type="ECO:0000256" key="2">
    <source>
        <dbReference type="ARBA" id="ARBA00023015"/>
    </source>
</evidence>
<keyword evidence="3" id="KW-0238">DNA-binding</keyword>
<dbReference type="PROSITE" id="PS50863">
    <property type="entry name" value="B3"/>
    <property type="match status" value="1"/>
</dbReference>
<dbReference type="Pfam" id="PF02362">
    <property type="entry name" value="B3"/>
    <property type="match status" value="1"/>
</dbReference>
<evidence type="ECO:0000256" key="1">
    <source>
        <dbReference type="ARBA" id="ARBA00004123"/>
    </source>
</evidence>
<organism evidence="7 8">
    <name type="scientific">Forsythia ovata</name>
    <dbReference type="NCBI Taxonomy" id="205694"/>
    <lineage>
        <taxon>Eukaryota</taxon>
        <taxon>Viridiplantae</taxon>
        <taxon>Streptophyta</taxon>
        <taxon>Embryophyta</taxon>
        <taxon>Tracheophyta</taxon>
        <taxon>Spermatophyta</taxon>
        <taxon>Magnoliopsida</taxon>
        <taxon>eudicotyledons</taxon>
        <taxon>Gunneridae</taxon>
        <taxon>Pentapetalae</taxon>
        <taxon>asterids</taxon>
        <taxon>lamiids</taxon>
        <taxon>Lamiales</taxon>
        <taxon>Oleaceae</taxon>
        <taxon>Forsythieae</taxon>
        <taxon>Forsythia</taxon>
    </lineage>
</organism>
<reference evidence="8" key="1">
    <citation type="submission" date="2024-07" db="EMBL/GenBank/DDBJ databases">
        <title>Two chromosome-level genome assemblies of Korean endemic species Abeliophyllum distichum and Forsythia ovata (Oleaceae).</title>
        <authorList>
            <person name="Jang H."/>
        </authorList>
    </citation>
    <scope>NUCLEOTIDE SEQUENCE [LARGE SCALE GENOMIC DNA]</scope>
</reference>
<dbReference type="Gene3D" id="2.40.330.10">
    <property type="entry name" value="DNA-binding pseudobarrel domain"/>
    <property type="match status" value="1"/>
</dbReference>
<evidence type="ECO:0000313" key="7">
    <source>
        <dbReference type="EMBL" id="KAL2555307.1"/>
    </source>
</evidence>
<evidence type="ECO:0000256" key="4">
    <source>
        <dbReference type="ARBA" id="ARBA00023163"/>
    </source>
</evidence>
<gene>
    <name evidence="7" type="ORF">Fot_00046</name>
</gene>
<keyword evidence="4" id="KW-0804">Transcription</keyword>
<evidence type="ECO:0000256" key="5">
    <source>
        <dbReference type="ARBA" id="ARBA00023242"/>
    </source>
</evidence>
<protein>
    <recommendedName>
        <fullName evidence="6">TF-B3 domain-containing protein</fullName>
    </recommendedName>
</protein>
<dbReference type="SMART" id="SM01019">
    <property type="entry name" value="B3"/>
    <property type="match status" value="1"/>
</dbReference>
<evidence type="ECO:0000259" key="6">
    <source>
        <dbReference type="PROSITE" id="PS50863"/>
    </source>
</evidence>